<dbReference type="AlphaFoldDB" id="A0A4W5RWD9"/>
<dbReference type="Proteomes" id="UP000314982">
    <property type="component" value="Unassembled WGS sequence"/>
</dbReference>
<evidence type="ECO:0000313" key="1">
    <source>
        <dbReference type="Ensembl" id="ENSHHUP00000090653.1"/>
    </source>
</evidence>
<dbReference type="Ensembl" id="ENSHHUT00000093459.1">
    <property type="protein sequence ID" value="ENSHHUP00000090653.1"/>
    <property type="gene ID" value="ENSHHUG00000052333.1"/>
</dbReference>
<protein>
    <submittedName>
        <fullName evidence="1">Uncharacterized protein</fullName>
    </submittedName>
</protein>
<reference evidence="1" key="3">
    <citation type="submission" date="2025-09" db="UniProtKB">
        <authorList>
            <consortium name="Ensembl"/>
        </authorList>
    </citation>
    <scope>IDENTIFICATION</scope>
</reference>
<dbReference type="Gene3D" id="3.90.1150.10">
    <property type="entry name" value="Aspartate Aminotransferase, domain 1"/>
    <property type="match status" value="1"/>
</dbReference>
<evidence type="ECO:0000313" key="2">
    <source>
        <dbReference type="Proteomes" id="UP000314982"/>
    </source>
</evidence>
<name>A0A4W5RWD9_9TELE</name>
<dbReference type="InterPro" id="IPR015422">
    <property type="entry name" value="PyrdxlP-dep_Trfase_small"/>
</dbReference>
<organism evidence="1 2">
    <name type="scientific">Hucho hucho</name>
    <name type="common">huchen</name>
    <dbReference type="NCBI Taxonomy" id="62062"/>
    <lineage>
        <taxon>Eukaryota</taxon>
        <taxon>Metazoa</taxon>
        <taxon>Chordata</taxon>
        <taxon>Craniata</taxon>
        <taxon>Vertebrata</taxon>
        <taxon>Euteleostomi</taxon>
        <taxon>Actinopterygii</taxon>
        <taxon>Neopterygii</taxon>
        <taxon>Teleostei</taxon>
        <taxon>Protacanthopterygii</taxon>
        <taxon>Salmoniformes</taxon>
        <taxon>Salmonidae</taxon>
        <taxon>Salmoninae</taxon>
        <taxon>Hucho</taxon>
    </lineage>
</organism>
<sequence>MDPFDTMSPRKVLERVSTLLGCSQTTNEVAKYLDSHNELKHLREQFLLPKVAELPPCK</sequence>
<accession>A0A4W5RWD9</accession>
<proteinExistence type="predicted"/>
<keyword evidence="2" id="KW-1185">Reference proteome</keyword>
<reference evidence="1" key="2">
    <citation type="submission" date="2025-08" db="UniProtKB">
        <authorList>
            <consortium name="Ensembl"/>
        </authorList>
    </citation>
    <scope>IDENTIFICATION</scope>
</reference>
<reference evidence="2" key="1">
    <citation type="submission" date="2018-06" db="EMBL/GenBank/DDBJ databases">
        <title>Genome assembly of Danube salmon.</title>
        <authorList>
            <person name="Macqueen D.J."/>
            <person name="Gundappa M.K."/>
        </authorList>
    </citation>
    <scope>NUCLEOTIDE SEQUENCE [LARGE SCALE GENOMIC DNA]</scope>
</reference>
<dbReference type="STRING" id="62062.ENSHHUP00000090653"/>